<organism evidence="4 5">
    <name type="scientific">Gigaspora margarita</name>
    <dbReference type="NCBI Taxonomy" id="4874"/>
    <lineage>
        <taxon>Eukaryota</taxon>
        <taxon>Fungi</taxon>
        <taxon>Fungi incertae sedis</taxon>
        <taxon>Mucoromycota</taxon>
        <taxon>Glomeromycotina</taxon>
        <taxon>Glomeromycetes</taxon>
        <taxon>Diversisporales</taxon>
        <taxon>Gigasporaceae</taxon>
        <taxon>Gigaspora</taxon>
    </lineage>
</organism>
<comment type="caution">
    <text evidence="4">The sequence shown here is derived from an EMBL/GenBank/DDBJ whole genome shotgun (WGS) entry which is preliminary data.</text>
</comment>
<keyword evidence="2" id="KW-0812">Transmembrane</keyword>
<evidence type="ECO:0000313" key="5">
    <source>
        <dbReference type="Proteomes" id="UP000439903"/>
    </source>
</evidence>
<keyword evidence="3" id="KW-0732">Signal</keyword>
<gene>
    <name evidence="4" type="ORF">F8M41_021551</name>
</gene>
<dbReference type="Proteomes" id="UP000439903">
    <property type="component" value="Unassembled WGS sequence"/>
</dbReference>
<feature type="region of interest" description="Disordered" evidence="1">
    <location>
        <begin position="62"/>
        <end position="124"/>
    </location>
</feature>
<keyword evidence="2" id="KW-1133">Transmembrane helix</keyword>
<feature type="transmembrane region" description="Helical" evidence="2">
    <location>
        <begin position="527"/>
        <end position="547"/>
    </location>
</feature>
<evidence type="ECO:0000256" key="2">
    <source>
        <dbReference type="SAM" id="Phobius"/>
    </source>
</evidence>
<feature type="chain" id="PRO_5034393837" evidence="3">
    <location>
        <begin position="29"/>
        <end position="550"/>
    </location>
</feature>
<feature type="compositionally biased region" description="Low complexity" evidence="1">
    <location>
        <begin position="104"/>
        <end position="124"/>
    </location>
</feature>
<evidence type="ECO:0000313" key="4">
    <source>
        <dbReference type="EMBL" id="KAF0492705.1"/>
    </source>
</evidence>
<evidence type="ECO:0000256" key="3">
    <source>
        <dbReference type="SAM" id="SignalP"/>
    </source>
</evidence>
<reference evidence="4 5" key="1">
    <citation type="journal article" date="2019" name="Environ. Microbiol.">
        <title>At the nexus of three kingdoms: the genome of the mycorrhizal fungus Gigaspora margarita provides insights into plant, endobacterial and fungal interactions.</title>
        <authorList>
            <person name="Venice F."/>
            <person name="Ghignone S."/>
            <person name="Salvioli di Fossalunga A."/>
            <person name="Amselem J."/>
            <person name="Novero M."/>
            <person name="Xianan X."/>
            <person name="Sedzielewska Toro K."/>
            <person name="Morin E."/>
            <person name="Lipzen A."/>
            <person name="Grigoriev I.V."/>
            <person name="Henrissat B."/>
            <person name="Martin F.M."/>
            <person name="Bonfante P."/>
        </authorList>
    </citation>
    <scope>NUCLEOTIDE SEQUENCE [LARGE SCALE GENOMIC DNA]</scope>
    <source>
        <strain evidence="4 5">BEG34</strain>
    </source>
</reference>
<dbReference type="OrthoDB" id="73465at2759"/>
<sequence length="550" mass="62638">MKRWTSLLILVIFIIISINICVIQSTQCFRYQNSRKQNVVVKTNCDSPNLVDQDLVKRLFRKPSTGTKTTRGAHLTKPTTSPVSNSNSGKNHKHHRYDDDDDFTNTTNTTNTTSTFNNITNDTDTTNTNNLVDPVIANILENNRENFFIFSISCQSDDSKLCGKVIETIQEAGNILSSVLVLKTPIFVNLSIYDFCADDPLCNGDYAFDPGYAQPTLLYLLRDDDGVERLYPQSLAKQFNSSFNPGINSPDIYGEFNLALNYWFKNDPPIENNQYDFLGLVLHEMCHGLGFQTSWSTWSPDDSPQYITPMLMTVEDYEYLWEDNYDPNKQVTWIGFREYIFDKYLVFTKSGQYVSNKTAALNEFFNNGDVIKGSYYDFQQKFVSSPQYAIAKEMMNISTQPQTLGLVNWNLTSYHNISTQGPFNISDLFVVDTTSSVFDPYNSINHVDYTIYTNTSDFLMRFQILPGETVKGDIKLGGKFPKGQLTGAIGPKLRRFFETIGYRTYSRPNLTYIPILDLSPISSGISLTPSLILVFQHVIGLLFLYIIKVY</sequence>
<feature type="compositionally biased region" description="Polar residues" evidence="1">
    <location>
        <begin position="77"/>
        <end position="89"/>
    </location>
</feature>
<evidence type="ECO:0000256" key="1">
    <source>
        <dbReference type="SAM" id="MobiDB-lite"/>
    </source>
</evidence>
<keyword evidence="2" id="KW-0472">Membrane</keyword>
<accession>A0A8H4EIT4</accession>
<dbReference type="AlphaFoldDB" id="A0A8H4EIT4"/>
<dbReference type="EMBL" id="WTPW01000636">
    <property type="protein sequence ID" value="KAF0492705.1"/>
    <property type="molecule type" value="Genomic_DNA"/>
</dbReference>
<feature type="signal peptide" evidence="3">
    <location>
        <begin position="1"/>
        <end position="28"/>
    </location>
</feature>
<name>A0A8H4EIT4_GIGMA</name>
<keyword evidence="5" id="KW-1185">Reference proteome</keyword>
<protein>
    <submittedName>
        <fullName evidence="4">Sequence orphan</fullName>
    </submittedName>
</protein>
<proteinExistence type="predicted"/>